<accession>A0ABT1EHP8</accession>
<comment type="similarity">
    <text evidence="1">Belongs to the anaerobic coproporphyrinogen-III oxidase family. HemW subfamily.</text>
</comment>
<evidence type="ECO:0000256" key="7">
    <source>
        <dbReference type="ARBA" id="ARBA00023014"/>
    </source>
</evidence>
<comment type="function">
    <text evidence="9">Probably acts as a heme chaperone, transferring heme to an unknown acceptor. Binds one molecule of heme per monomer, possibly covalently. Binds 1 [4Fe-4S] cluster. The cluster is coordinated with 3 cysteines and an exchangeable S-adenosyl-L-methionine.</text>
</comment>
<dbReference type="NCBIfam" id="TIGR00539">
    <property type="entry name" value="hemN_rel"/>
    <property type="match status" value="1"/>
</dbReference>
<dbReference type="InterPro" id="IPR007197">
    <property type="entry name" value="rSAM"/>
</dbReference>
<evidence type="ECO:0000256" key="1">
    <source>
        <dbReference type="ARBA" id="ARBA00006100"/>
    </source>
</evidence>
<evidence type="ECO:0000256" key="2">
    <source>
        <dbReference type="ARBA" id="ARBA00017228"/>
    </source>
</evidence>
<dbReference type="EMBL" id="JAMZFV010000010">
    <property type="protein sequence ID" value="MCP1110225.1"/>
    <property type="molecule type" value="Genomic_DNA"/>
</dbReference>
<evidence type="ECO:0000256" key="9">
    <source>
        <dbReference type="RuleBase" id="RU364116"/>
    </source>
</evidence>
<gene>
    <name evidence="11" type="primary">hemW</name>
    <name evidence="11" type="ORF">NK118_08175</name>
</gene>
<evidence type="ECO:0000259" key="10">
    <source>
        <dbReference type="PROSITE" id="PS51918"/>
    </source>
</evidence>
<keyword evidence="12" id="KW-1185">Reference proteome</keyword>
<dbReference type="InterPro" id="IPR004559">
    <property type="entry name" value="HemW-like"/>
</dbReference>
<dbReference type="SUPFAM" id="SSF102114">
    <property type="entry name" value="Radical SAM enzymes"/>
    <property type="match status" value="1"/>
</dbReference>
<keyword evidence="3 9" id="KW-0349">Heme</keyword>
<dbReference type="SFLD" id="SFLDF00288">
    <property type="entry name" value="HemN-like__clustered_with_nucl"/>
    <property type="match status" value="1"/>
</dbReference>
<dbReference type="Pfam" id="PF06969">
    <property type="entry name" value="HemN_C"/>
    <property type="match status" value="1"/>
</dbReference>
<evidence type="ECO:0000256" key="8">
    <source>
        <dbReference type="ARBA" id="ARBA00023186"/>
    </source>
</evidence>
<dbReference type="PANTHER" id="PTHR13932:SF5">
    <property type="entry name" value="RADICAL S-ADENOSYL METHIONINE DOMAIN-CONTAINING PROTEIN 1, MITOCHONDRIAL"/>
    <property type="match status" value="1"/>
</dbReference>
<dbReference type="InterPro" id="IPR013785">
    <property type="entry name" value="Aldolase_TIM"/>
</dbReference>
<dbReference type="Proteomes" id="UP001523565">
    <property type="component" value="Unassembled WGS sequence"/>
</dbReference>
<dbReference type="SMART" id="SM00729">
    <property type="entry name" value="Elp3"/>
    <property type="match status" value="1"/>
</dbReference>
<reference evidence="11 12" key="1">
    <citation type="journal article" date="2022" name="Genome Biol. Evol.">
        <title>Host diet, physiology and behaviors set the stage for Lachnospiraceae cladogenesis.</title>
        <authorList>
            <person name="Vera-Ponce De Leon A."/>
            <person name="Schneider M."/>
            <person name="Jahnes B.C."/>
            <person name="Sadowski V."/>
            <person name="Camuy-Velez L.A."/>
            <person name="Duan J."/>
            <person name="Sabree Z.L."/>
        </authorList>
    </citation>
    <scope>NUCLEOTIDE SEQUENCE [LARGE SCALE GENOMIC DNA]</scope>
    <source>
        <strain evidence="11 12">PAL227</strain>
    </source>
</reference>
<dbReference type="InterPro" id="IPR010723">
    <property type="entry name" value="HemN_C"/>
</dbReference>
<dbReference type="InterPro" id="IPR006638">
    <property type="entry name" value="Elp3/MiaA/NifB-like_rSAM"/>
</dbReference>
<dbReference type="PANTHER" id="PTHR13932">
    <property type="entry name" value="COPROPORPHYRINIGEN III OXIDASE"/>
    <property type="match status" value="1"/>
</dbReference>
<sequence>MITKKPLELYLHIPFCVRKCHYCDFPSSPTTPKEQRAYVEDLCHLIREQKTSKTHALSTIFVGGGTPSLLTAQEISSIFAAIRETFEVVRSGEITIEVNPGTVSKELLACYQELGINRLSIGLQSTNDDELKTLGRIHTYQDFLETYESCKEAGFKNVNVDLMFGIPGQTVSSWERSLRQIAELDPQHISAYSLIVEEGTKFSLMEQKGELILPSEDVEREMYKLTKNLLLEYGFHRYEISNYAKAGYECRHNLGYWQRKEYLGLGYQAASLIDETRFTTGGEPVVLSVKEQMEETMFLGLRMSCGVDKEAFFKKYGCTLDSVYGKVLEEFAQKELLINGNEKVYLTEKGLDLSNYVMSEFLLEDE</sequence>
<keyword evidence="9" id="KW-0963">Cytoplasm</keyword>
<dbReference type="SFLD" id="SFLDG01082">
    <property type="entry name" value="B12-binding_domain_containing"/>
    <property type="match status" value="1"/>
</dbReference>
<comment type="caution">
    <text evidence="11">The sequence shown here is derived from an EMBL/GenBank/DDBJ whole genome shotgun (WGS) entry which is preliminary data.</text>
</comment>
<keyword evidence="8 9" id="KW-0143">Chaperone</keyword>
<dbReference type="Pfam" id="PF04055">
    <property type="entry name" value="Radical_SAM"/>
    <property type="match status" value="1"/>
</dbReference>
<evidence type="ECO:0000313" key="11">
    <source>
        <dbReference type="EMBL" id="MCP1110225.1"/>
    </source>
</evidence>
<dbReference type="PROSITE" id="PS51918">
    <property type="entry name" value="RADICAL_SAM"/>
    <property type="match status" value="1"/>
</dbReference>
<protein>
    <recommendedName>
        <fullName evidence="2 9">Heme chaperone HemW</fullName>
    </recommendedName>
</protein>
<feature type="domain" description="Radical SAM core" evidence="10">
    <location>
        <begin position="1"/>
        <end position="236"/>
    </location>
</feature>
<proteinExistence type="inferred from homology"/>
<keyword evidence="7 9" id="KW-0411">Iron-sulfur</keyword>
<dbReference type="InterPro" id="IPR034505">
    <property type="entry name" value="Coproporphyrinogen-III_oxidase"/>
</dbReference>
<organism evidence="11 12">
    <name type="scientific">Ohessyouella blattaphilus</name>
    <dbReference type="NCBI Taxonomy" id="2949333"/>
    <lineage>
        <taxon>Bacteria</taxon>
        <taxon>Bacillati</taxon>
        <taxon>Bacillota</taxon>
        <taxon>Clostridia</taxon>
        <taxon>Lachnospirales</taxon>
        <taxon>Lachnospiraceae</taxon>
        <taxon>Ohessyouella</taxon>
    </lineage>
</organism>
<comment type="subcellular location">
    <subcellularLocation>
        <location evidence="9">Cytoplasm</location>
    </subcellularLocation>
</comment>
<keyword evidence="6 9" id="KW-0408">Iron</keyword>
<dbReference type="Gene3D" id="3.20.20.70">
    <property type="entry name" value="Aldolase class I"/>
    <property type="match status" value="1"/>
</dbReference>
<dbReference type="InterPro" id="IPR058240">
    <property type="entry name" value="rSAM_sf"/>
</dbReference>
<name>A0ABT1EHP8_9FIRM</name>
<keyword evidence="4 9" id="KW-0949">S-adenosyl-L-methionine</keyword>
<evidence type="ECO:0000256" key="4">
    <source>
        <dbReference type="ARBA" id="ARBA00022691"/>
    </source>
</evidence>
<dbReference type="RefSeq" id="WP_262069106.1">
    <property type="nucleotide sequence ID" value="NZ_JAMXOC010000010.1"/>
</dbReference>
<evidence type="ECO:0000256" key="6">
    <source>
        <dbReference type="ARBA" id="ARBA00023004"/>
    </source>
</evidence>
<keyword evidence="5 9" id="KW-0479">Metal-binding</keyword>
<keyword evidence="9" id="KW-0004">4Fe-4S</keyword>
<evidence type="ECO:0000256" key="5">
    <source>
        <dbReference type="ARBA" id="ARBA00022723"/>
    </source>
</evidence>
<dbReference type="SFLD" id="SFLDG01065">
    <property type="entry name" value="anaerobic_coproporphyrinogen-I"/>
    <property type="match status" value="2"/>
</dbReference>
<evidence type="ECO:0000256" key="3">
    <source>
        <dbReference type="ARBA" id="ARBA00022617"/>
    </source>
</evidence>
<dbReference type="SFLD" id="SFLDF00562">
    <property type="entry name" value="HemN-like__clustered_with_heat"/>
    <property type="match status" value="1"/>
</dbReference>
<dbReference type="SFLD" id="SFLDS00029">
    <property type="entry name" value="Radical_SAM"/>
    <property type="match status" value="2"/>
</dbReference>
<evidence type="ECO:0000313" key="12">
    <source>
        <dbReference type="Proteomes" id="UP001523565"/>
    </source>
</evidence>
<dbReference type="CDD" id="cd01335">
    <property type="entry name" value="Radical_SAM"/>
    <property type="match status" value="1"/>
</dbReference>